<dbReference type="GO" id="GO:0007051">
    <property type="term" value="P:spindle organization"/>
    <property type="evidence" value="ECO:0007669"/>
    <property type="project" value="TreeGrafter"/>
</dbReference>
<sequence>MAAVSQFLEFTPPPRPNKTKGHPEDETPLVLVLAPFNPPAKIFFEETKLTETRTKSVIIRNPGAVPLHIILDKLPEPDAGLILSESIFTVPACAQETLILTWQPVKSDGFRHVVHVKDAKKNKKISEIIVTGTCVSPIKKKGRVGKKLASLRTKVLSNRVVVTSPKIAAPRQRMPLRNKEQINAVSNENTFLVAEKRPRTAEDKENAPSPKKKPAKQSAGCRQTFLGPPPTFDSHRKRKAPVMEGPLEVAMCLKEQEPQQEPSRRPMRRSTYSLDSPGSNSLLTVAQASEQRSNSPQQYQHIISQPAQLLENRKDRISIDSLEIGTSIISDDVFSFRDSLDSNPDANRSIDRDSLDAVVAPSACDRSLRSRNRSVTGDTSKSNIVSPTYADFTILAAKGKSLENSINSKDLDFTRKNSTSIETSEPCAKSSPLLSRADRLSIESSHERWVSPGNKGFSALPPLQFSPSFDMKRCTYVMPPKEIETKVHNLSYTIIDESNEELSDLHLKTPVLSTPMQRKGEDVMITLQQPAEINSSSPMHGYNLRESEGKTPDKKGVLDKSRDHFFETLEVCSPDNFKLKTPQLNTPVSARIQELEAKTVFDSDIKVRKSLQNSLKTPQLRTPCSGRKKWSANFNKEPIKTPGTPEWVKVYTDVTVSQNCSGPSTENLDALSPSAFKLNTPQIETPRSKKASESTSTGSHLTLKTPQLRTPRSNRKSLVKEIVDNFSLYELQESPFSSSKSLLSKVKTQEKPAILEISPPKKSKMDPQLSDEPKKQQCYPTRVVAKSITARQVMSPTTRLKRLVAAHKSATPKAKIAEPKPAPSKRPSQQLKPAAKPAQRYTGVPMATLKLKPQGRKAEQGQSQATKDTVFKKPVEKNLNSAPRLTRSATLSSLKKPMKTPPENLKNKKELEQKMTRSVSASSMKNSANKMQAANEKISRSASTSSLRTPSDQTPSKKLMGEQQPQLGSSASLKKAYLSNPDQYLKSLSQPADYLFLYAATSKVDPFLTNSLYYDPEWLDRQEADLIKWLNSLLTPPAELDSDSGGHWRVDVAALWKKSQSQKLELAPSKEAVSSRYLTNTRLDVVRKAATTLFRTDMAVVLSKLAVSINKKLLRIRDDRDLHLDYGLQCKVLSLLLCYNPLWLRIGLETIFGCRIALVSNSDIVGLTAFIRKRLLTDAYLRKKHSHPLLPSSFLPSFGDEMKKFIMQKFLMLVYFLDQAKMQKLVGHDPCLFVTNSPFKESSDLVKEFAKDLISGLGDITKYLKSFGYVLQHKQTYLDEFNYAVVDRQDLRDGVRLTRVMEIILGNHGLSAKVRTPAISRLQKVHNVDVALKALKGAGYEIQGDITSKDIVDGHREKTLSLLWQIIYKFQAPRYEKAARKLQNWWRSNSLRFTIQRRIRAKRLAKQNAAASKIQALWRGVSLRIKFPTIRKQLIQERVERTKAAVVIQKHWRRYFLQRAYQQKLEVLRKKRDTAAVVVQKHWRRYVVQNKFRELIRIERERRHEAAVVLQKHWRRHLAEKQYQKLLQIEWEKKNKAAVVLQKHWKRYVAQRGYHEKLVALQELRRIAAEQEKKNIAAVTLQKHWKRYIAQKKYQEQLTALRRKKAAIVLQKHCRRYIAQKRYQKLLAENLRRKNDAAIVLQKHWRRYEARKSYLKLLSSIKEKRNQAAIVLQKHWRRHVAQKSYQKLLSEHLKRRNDAATVIQKHWRKCVARKRYLVLLTAIKKRRNEAAILLQKHWRRFAAQKSYQQMLAAELARRQNIAATTLQKHWKRFAAQRSYQKQLAALNERKNEAATTLQKHWRRFVIQKRYWRLLAEEREKKRNNAAIILQKHWKRYVAQKRYQAQLLIIFNARNAAAVIIQKNWRRYTAQRSYKQQIAVFRALRNKSAIIIQKHWRRYLAQTRYQRQLAEIHATRSAAATVLQKHWRRFIARKDFIQCRTAVRKIQKWWRKIFVPRERRMFLQERAAAIVIQRHVRATIAAKKARQEYIRLKGATIMIQSRFRANCAAKNDRLKYQNLRMAVIVVQNRWRANQKAKKCQLQYQKLKNSVLLIQRRYRAKKLAQTEHARFSALRIATVCVQRHYRAKKLAEQDRRNYLELKYAASIIQAKFRANRMMKAEKAAYTQLKAAAVIFQVQFRAQVAMRKVRREYVSLKNAALILQTRFRAKKAAKIQRSRYLALRNAAIITQRIFRANRAAKSTRSNYLKLKTSTVHIQRLFRANQLMRKARLEFLRKKAATIIIQRHFRSYLVMVACRTRFLELKSAAVAIQQRYRAKKSAQIARKEFCQQRKAAVIIQQHWRALLKVRAERNEYLQLRATVVWVQQKWRGKKLVAIAQREYRLMVAQKEQILAEKRERERSHQAATKIQALWRGHCARKQVKLPKLSTEESLQLHNNVNMVAQKKQTLKTRFDGAISEVFSNETDLHGLIVSFINLDTVTCLSPKLCDELVDGQLVQVVIFYLQSANRSQPYQELSIVCIRTLMNLTRYHNTAPSVWQEFLSCNGLDVLLNIFRAYYEKNAELFCHAVTLLWLFAQDPDKAAVLLSNDKLVKTLKYVYGPLQKKSMKEPKGKSQRKERPLKTADWGLTTAPKAFIHPFTALSSVCLKLGVKI</sequence>
<dbReference type="Gene3D" id="1.25.10.10">
    <property type="entry name" value="Leucine-rich Repeat Variant"/>
    <property type="match status" value="1"/>
</dbReference>
<evidence type="ECO:0000256" key="5">
    <source>
        <dbReference type="ARBA" id="ARBA00022618"/>
    </source>
</evidence>
<evidence type="ECO:0000313" key="14">
    <source>
        <dbReference type="EMBL" id="CAH0771094.1"/>
    </source>
</evidence>
<keyword evidence="15" id="KW-1185">Reference proteome</keyword>
<dbReference type="InterPro" id="IPR011989">
    <property type="entry name" value="ARM-like"/>
</dbReference>
<feature type="compositionally biased region" description="Polar residues" evidence="12">
    <location>
        <begin position="916"/>
        <end position="932"/>
    </location>
</feature>
<keyword evidence="7" id="KW-0498">Mitosis</keyword>
<feature type="compositionally biased region" description="Basic and acidic residues" evidence="12">
    <location>
        <begin position="194"/>
        <end position="206"/>
    </location>
</feature>
<dbReference type="InterPro" id="IPR001715">
    <property type="entry name" value="CH_dom"/>
</dbReference>
<dbReference type="InterPro" id="IPR031549">
    <property type="entry name" value="ASH"/>
</dbReference>
<dbReference type="InterPro" id="IPR051185">
    <property type="entry name" value="ASPM"/>
</dbReference>
<evidence type="ECO:0000256" key="2">
    <source>
        <dbReference type="ARBA" id="ARBA00004496"/>
    </source>
</evidence>
<name>A0A9P0G582_BEMTA</name>
<keyword evidence="3" id="KW-0963">Cytoplasm</keyword>
<dbReference type="GO" id="GO:0051301">
    <property type="term" value="P:cell division"/>
    <property type="evidence" value="ECO:0007669"/>
    <property type="project" value="UniProtKB-KW"/>
</dbReference>
<evidence type="ECO:0000256" key="10">
    <source>
        <dbReference type="ARBA" id="ARBA00023242"/>
    </source>
</evidence>
<dbReference type="Gene3D" id="1.20.5.190">
    <property type="match status" value="11"/>
</dbReference>
<gene>
    <name evidence="14" type="ORF">BEMITA_LOCUS7881</name>
</gene>
<dbReference type="InterPro" id="IPR000048">
    <property type="entry name" value="IQ_motif_EF-hand-BS"/>
</dbReference>
<dbReference type="Gene3D" id="1.10.418.10">
    <property type="entry name" value="Calponin-like domain"/>
    <property type="match status" value="1"/>
</dbReference>
<evidence type="ECO:0000256" key="1">
    <source>
        <dbReference type="ARBA" id="ARBA00004123"/>
    </source>
</evidence>
<protein>
    <recommendedName>
        <fullName evidence="13">Calponin-homology (CH) domain-containing protein</fullName>
    </recommendedName>
</protein>
<keyword evidence="5" id="KW-0132">Cell division</keyword>
<feature type="compositionally biased region" description="Basic and acidic residues" evidence="12">
    <location>
        <begin position="905"/>
        <end position="915"/>
    </location>
</feature>
<dbReference type="PROSITE" id="PS50021">
    <property type="entry name" value="CH"/>
    <property type="match status" value="1"/>
</dbReference>
<comment type="subcellular location">
    <subcellularLocation>
        <location evidence="2">Cytoplasm</location>
    </subcellularLocation>
    <subcellularLocation>
        <location evidence="1">Nucleus</location>
    </subcellularLocation>
</comment>
<feature type="region of interest" description="Disordered" evidence="12">
    <location>
        <begin position="806"/>
        <end position="969"/>
    </location>
</feature>
<evidence type="ECO:0000256" key="3">
    <source>
        <dbReference type="ARBA" id="ARBA00022490"/>
    </source>
</evidence>
<dbReference type="InterPro" id="IPR036872">
    <property type="entry name" value="CH_dom_sf"/>
</dbReference>
<dbReference type="InterPro" id="IPR027417">
    <property type="entry name" value="P-loop_NTPase"/>
</dbReference>
<feature type="compositionally biased region" description="Polar residues" evidence="12">
    <location>
        <begin position="693"/>
        <end position="711"/>
    </location>
</feature>
<keyword evidence="6" id="KW-0677">Repeat</keyword>
<dbReference type="Pfam" id="PF00612">
    <property type="entry name" value="IQ"/>
    <property type="match status" value="17"/>
</dbReference>
<dbReference type="SUPFAM" id="SSF52540">
    <property type="entry name" value="P-loop containing nucleoside triphosphate hydrolases"/>
    <property type="match status" value="3"/>
</dbReference>
<dbReference type="GO" id="GO:0005516">
    <property type="term" value="F:calmodulin binding"/>
    <property type="evidence" value="ECO:0007669"/>
    <property type="project" value="UniProtKB-KW"/>
</dbReference>
<evidence type="ECO:0000256" key="4">
    <source>
        <dbReference type="ARBA" id="ARBA00022553"/>
    </source>
</evidence>
<keyword evidence="4" id="KW-0597">Phosphoprotein</keyword>
<organism evidence="14 15">
    <name type="scientific">Bemisia tabaci</name>
    <name type="common">Sweetpotato whitefly</name>
    <name type="synonym">Aleurodes tabaci</name>
    <dbReference type="NCBI Taxonomy" id="7038"/>
    <lineage>
        <taxon>Eukaryota</taxon>
        <taxon>Metazoa</taxon>
        <taxon>Ecdysozoa</taxon>
        <taxon>Arthropoda</taxon>
        <taxon>Hexapoda</taxon>
        <taxon>Insecta</taxon>
        <taxon>Pterygota</taxon>
        <taxon>Neoptera</taxon>
        <taxon>Paraneoptera</taxon>
        <taxon>Hemiptera</taxon>
        <taxon>Sternorrhyncha</taxon>
        <taxon>Aleyrodoidea</taxon>
        <taxon>Aleyrodidae</taxon>
        <taxon>Aleyrodinae</taxon>
        <taxon>Bemisia</taxon>
    </lineage>
</organism>
<feature type="compositionally biased region" description="Polar residues" evidence="12">
    <location>
        <begin position="940"/>
        <end position="956"/>
    </location>
</feature>
<feature type="region of interest" description="Disordered" evidence="12">
    <location>
        <begin position="534"/>
        <end position="556"/>
    </location>
</feature>
<feature type="region of interest" description="Disordered" evidence="12">
    <location>
        <begin position="678"/>
        <end position="716"/>
    </location>
</feature>
<feature type="compositionally biased region" description="Basic and acidic residues" evidence="12">
    <location>
        <begin position="543"/>
        <end position="556"/>
    </location>
</feature>
<dbReference type="GO" id="GO:0000278">
    <property type="term" value="P:mitotic cell cycle"/>
    <property type="evidence" value="ECO:0007669"/>
    <property type="project" value="TreeGrafter"/>
</dbReference>
<dbReference type="KEGG" id="btab:109035176"/>
<dbReference type="GO" id="GO:0005737">
    <property type="term" value="C:cytoplasm"/>
    <property type="evidence" value="ECO:0007669"/>
    <property type="project" value="UniProtKB-SubCell"/>
</dbReference>
<feature type="compositionally biased region" description="Polar residues" evidence="12">
    <location>
        <begin position="270"/>
        <end position="280"/>
    </location>
</feature>
<reference evidence="14" key="1">
    <citation type="submission" date="2021-12" db="EMBL/GenBank/DDBJ databases">
        <authorList>
            <person name="King R."/>
        </authorList>
    </citation>
    <scope>NUCLEOTIDE SEQUENCE</scope>
</reference>
<dbReference type="PANTHER" id="PTHR22706">
    <property type="entry name" value="ASSEMBLY FACTOR FOR SPINDLE MICROTUBULES"/>
    <property type="match status" value="1"/>
</dbReference>
<dbReference type="InterPro" id="IPR016024">
    <property type="entry name" value="ARM-type_fold"/>
</dbReference>
<evidence type="ECO:0000256" key="9">
    <source>
        <dbReference type="ARBA" id="ARBA00023054"/>
    </source>
</evidence>
<dbReference type="Pfam" id="PF15780">
    <property type="entry name" value="ASH"/>
    <property type="match status" value="1"/>
</dbReference>
<evidence type="ECO:0000256" key="6">
    <source>
        <dbReference type="ARBA" id="ARBA00022737"/>
    </source>
</evidence>
<dbReference type="FunFam" id="1.10.418.10:FF:000051">
    <property type="entry name" value="Abnormal spindle-like microcephaly-associated protein homolog"/>
    <property type="match status" value="1"/>
</dbReference>
<dbReference type="CDD" id="cd23767">
    <property type="entry name" value="IQCD"/>
    <property type="match status" value="1"/>
</dbReference>
<dbReference type="PROSITE" id="PS50096">
    <property type="entry name" value="IQ"/>
    <property type="match status" value="17"/>
</dbReference>
<keyword evidence="8" id="KW-0112">Calmodulin-binding</keyword>
<dbReference type="Gene3D" id="2.60.40.10">
    <property type="entry name" value="Immunoglobulins"/>
    <property type="match status" value="1"/>
</dbReference>
<evidence type="ECO:0000259" key="13">
    <source>
        <dbReference type="PROSITE" id="PS50021"/>
    </source>
</evidence>
<dbReference type="SMART" id="SM00033">
    <property type="entry name" value="CH"/>
    <property type="match status" value="1"/>
</dbReference>
<dbReference type="SMART" id="SM00015">
    <property type="entry name" value="IQ"/>
    <property type="match status" value="28"/>
</dbReference>
<dbReference type="SUPFAM" id="SSF48371">
    <property type="entry name" value="ARM repeat"/>
    <property type="match status" value="1"/>
</dbReference>
<dbReference type="InterPro" id="IPR013783">
    <property type="entry name" value="Ig-like_fold"/>
</dbReference>
<feature type="compositionally biased region" description="Polar residues" evidence="12">
    <location>
        <begin position="181"/>
        <end position="190"/>
    </location>
</feature>
<dbReference type="Proteomes" id="UP001152759">
    <property type="component" value="Chromosome 4"/>
</dbReference>
<dbReference type="PANTHER" id="PTHR22706:SF1">
    <property type="entry name" value="ASSEMBLY FACTOR FOR SPINDLE MICROTUBULES"/>
    <property type="match status" value="1"/>
</dbReference>
<dbReference type="GO" id="GO:0051295">
    <property type="term" value="P:establishment of meiotic spindle localization"/>
    <property type="evidence" value="ECO:0007669"/>
    <property type="project" value="TreeGrafter"/>
</dbReference>
<keyword evidence="11" id="KW-0131">Cell cycle</keyword>
<feature type="domain" description="Calponin-homology (CH)" evidence="13">
    <location>
        <begin position="1254"/>
        <end position="1371"/>
    </location>
</feature>
<evidence type="ECO:0000256" key="12">
    <source>
        <dbReference type="SAM" id="MobiDB-lite"/>
    </source>
</evidence>
<dbReference type="CDD" id="cd21223">
    <property type="entry name" value="CH_ASPM_rpt1"/>
    <property type="match status" value="1"/>
</dbReference>
<proteinExistence type="predicted"/>
<feature type="compositionally biased region" description="Polar residues" evidence="12">
    <location>
        <begin position="878"/>
        <end position="893"/>
    </location>
</feature>
<dbReference type="EMBL" id="OU963865">
    <property type="protein sequence ID" value="CAH0771094.1"/>
    <property type="molecule type" value="Genomic_DNA"/>
</dbReference>
<evidence type="ECO:0000256" key="7">
    <source>
        <dbReference type="ARBA" id="ARBA00022776"/>
    </source>
</evidence>
<dbReference type="SUPFAM" id="SSF47576">
    <property type="entry name" value="Calponin-homology domain, CH-domain"/>
    <property type="match status" value="1"/>
</dbReference>
<feature type="region of interest" description="Disordered" evidence="12">
    <location>
        <begin position="181"/>
        <end position="237"/>
    </location>
</feature>
<keyword evidence="9" id="KW-0175">Coiled coil</keyword>
<feature type="region of interest" description="Disordered" evidence="12">
    <location>
        <begin position="1"/>
        <end position="24"/>
    </location>
</feature>
<keyword evidence="10" id="KW-0539">Nucleus</keyword>
<accession>A0A9P0G582</accession>
<evidence type="ECO:0000256" key="11">
    <source>
        <dbReference type="ARBA" id="ARBA00023306"/>
    </source>
</evidence>
<dbReference type="Pfam" id="PF00307">
    <property type="entry name" value="CH"/>
    <property type="match status" value="1"/>
</dbReference>
<evidence type="ECO:0000256" key="8">
    <source>
        <dbReference type="ARBA" id="ARBA00022860"/>
    </source>
</evidence>
<dbReference type="GO" id="GO:0000922">
    <property type="term" value="C:spindle pole"/>
    <property type="evidence" value="ECO:0007669"/>
    <property type="project" value="TreeGrafter"/>
</dbReference>
<evidence type="ECO:0000313" key="15">
    <source>
        <dbReference type="Proteomes" id="UP001152759"/>
    </source>
</evidence>
<dbReference type="GO" id="GO:0005634">
    <property type="term" value="C:nucleus"/>
    <property type="evidence" value="ECO:0007669"/>
    <property type="project" value="UniProtKB-SubCell"/>
</dbReference>
<feature type="region of interest" description="Disordered" evidence="12">
    <location>
        <begin position="255"/>
        <end position="280"/>
    </location>
</feature>